<gene>
    <name evidence="1" type="ORF">PVK06_043388</name>
</gene>
<comment type="caution">
    <text evidence="1">The sequence shown here is derived from an EMBL/GenBank/DDBJ whole genome shotgun (WGS) entry which is preliminary data.</text>
</comment>
<evidence type="ECO:0000313" key="2">
    <source>
        <dbReference type="Proteomes" id="UP001358586"/>
    </source>
</evidence>
<dbReference type="EMBL" id="JARKNE010000012">
    <property type="protein sequence ID" value="KAK5775492.1"/>
    <property type="molecule type" value="Genomic_DNA"/>
</dbReference>
<organism evidence="1 2">
    <name type="scientific">Gossypium arboreum</name>
    <name type="common">Tree cotton</name>
    <name type="synonym">Gossypium nanking</name>
    <dbReference type="NCBI Taxonomy" id="29729"/>
    <lineage>
        <taxon>Eukaryota</taxon>
        <taxon>Viridiplantae</taxon>
        <taxon>Streptophyta</taxon>
        <taxon>Embryophyta</taxon>
        <taxon>Tracheophyta</taxon>
        <taxon>Spermatophyta</taxon>
        <taxon>Magnoliopsida</taxon>
        <taxon>eudicotyledons</taxon>
        <taxon>Gunneridae</taxon>
        <taxon>Pentapetalae</taxon>
        <taxon>rosids</taxon>
        <taxon>malvids</taxon>
        <taxon>Malvales</taxon>
        <taxon>Malvaceae</taxon>
        <taxon>Malvoideae</taxon>
        <taxon>Gossypium</taxon>
    </lineage>
</organism>
<sequence length="136" mass="15905">MTTWISIIKVETRHEFFSLNLEDWFVKNLFDLDYFACTPSSWVSLFGNICWHLRIRRNKYVFNAEIMETDSILGKSCWMRDIFLKENHVSNQTLGRINDDSRKAIRWKPPDDGWKKVKTVGAVCRLSSSAIAGDLI</sequence>
<dbReference type="Proteomes" id="UP001358586">
    <property type="component" value="Chromosome 12"/>
</dbReference>
<name>A0ABR0MNS6_GOSAR</name>
<evidence type="ECO:0000313" key="1">
    <source>
        <dbReference type="EMBL" id="KAK5775492.1"/>
    </source>
</evidence>
<accession>A0ABR0MNS6</accession>
<proteinExistence type="predicted"/>
<reference evidence="1 2" key="1">
    <citation type="submission" date="2023-03" db="EMBL/GenBank/DDBJ databases">
        <title>WGS of Gossypium arboreum.</title>
        <authorList>
            <person name="Yu D."/>
        </authorList>
    </citation>
    <scope>NUCLEOTIDE SEQUENCE [LARGE SCALE GENOMIC DNA]</scope>
    <source>
        <tissue evidence="1">Leaf</tissue>
    </source>
</reference>
<protein>
    <submittedName>
        <fullName evidence="1">Uncharacterized protein</fullName>
    </submittedName>
</protein>
<keyword evidence="2" id="KW-1185">Reference proteome</keyword>